<proteinExistence type="predicted"/>
<dbReference type="EMBL" id="BAABEP010000037">
    <property type="protein sequence ID" value="GAA3743914.1"/>
    <property type="molecule type" value="Genomic_DNA"/>
</dbReference>
<dbReference type="CDD" id="cd15457">
    <property type="entry name" value="NADAR"/>
    <property type="match status" value="1"/>
</dbReference>
<name>A0ABP7FNP3_9ACTN</name>
<evidence type="ECO:0000313" key="5">
    <source>
        <dbReference type="EMBL" id="GAA3743914.1"/>
    </source>
</evidence>
<gene>
    <name evidence="5" type="ORF">GCM10023082_45820</name>
</gene>
<accession>A0ABP7FNP3</accession>
<evidence type="ECO:0000256" key="2">
    <source>
        <dbReference type="ARBA" id="ARBA00000751"/>
    </source>
</evidence>
<evidence type="ECO:0000259" key="4">
    <source>
        <dbReference type="Pfam" id="PF08719"/>
    </source>
</evidence>
<evidence type="ECO:0000256" key="3">
    <source>
        <dbReference type="SAM" id="MobiDB-lite"/>
    </source>
</evidence>
<keyword evidence="6" id="KW-1185">Reference proteome</keyword>
<comment type="caution">
    <text evidence="5">The sequence shown here is derived from an EMBL/GenBank/DDBJ whole genome shotgun (WGS) entry which is preliminary data.</text>
</comment>
<comment type="catalytic activity">
    <reaction evidence="2">
        <text>2,5-diamino-6-hydroxy-4-(5-phosphoribosylamino)-pyrimidine + H2O = 2,5,6-triamino-4-hydroxypyrimidine + D-ribose 5-phosphate</text>
        <dbReference type="Rhea" id="RHEA:23436"/>
        <dbReference type="ChEBI" id="CHEBI:15377"/>
        <dbReference type="ChEBI" id="CHEBI:58614"/>
        <dbReference type="ChEBI" id="CHEBI:78346"/>
        <dbReference type="ChEBI" id="CHEBI:137796"/>
    </reaction>
</comment>
<feature type="region of interest" description="Disordered" evidence="3">
    <location>
        <begin position="63"/>
        <end position="83"/>
    </location>
</feature>
<comment type="catalytic activity">
    <reaction evidence="1">
        <text>5-amino-6-(5-phospho-D-ribosylamino)uracil + H2O = 5,6-diaminouracil + D-ribose 5-phosphate</text>
        <dbReference type="Rhea" id="RHEA:55020"/>
        <dbReference type="ChEBI" id="CHEBI:15377"/>
        <dbReference type="ChEBI" id="CHEBI:46252"/>
        <dbReference type="ChEBI" id="CHEBI:58453"/>
        <dbReference type="ChEBI" id="CHEBI:78346"/>
    </reaction>
</comment>
<organism evidence="5 6">
    <name type="scientific">Streptomyces tremellae</name>
    <dbReference type="NCBI Taxonomy" id="1124239"/>
    <lineage>
        <taxon>Bacteria</taxon>
        <taxon>Bacillati</taxon>
        <taxon>Actinomycetota</taxon>
        <taxon>Actinomycetes</taxon>
        <taxon>Kitasatosporales</taxon>
        <taxon>Streptomycetaceae</taxon>
        <taxon>Streptomyces</taxon>
    </lineage>
</organism>
<protein>
    <recommendedName>
        <fullName evidence="4">NADAR domain-containing protein</fullName>
    </recommendedName>
</protein>
<evidence type="ECO:0000256" key="1">
    <source>
        <dbReference type="ARBA" id="ARBA00000022"/>
    </source>
</evidence>
<dbReference type="Proteomes" id="UP001499884">
    <property type="component" value="Unassembled WGS sequence"/>
</dbReference>
<feature type="domain" description="NADAR" evidence="4">
    <location>
        <begin position="2"/>
        <end position="65"/>
    </location>
</feature>
<reference evidence="6" key="1">
    <citation type="journal article" date="2019" name="Int. J. Syst. Evol. Microbiol.">
        <title>The Global Catalogue of Microorganisms (GCM) 10K type strain sequencing project: providing services to taxonomists for standard genome sequencing and annotation.</title>
        <authorList>
            <consortium name="The Broad Institute Genomics Platform"/>
            <consortium name="The Broad Institute Genome Sequencing Center for Infectious Disease"/>
            <person name="Wu L."/>
            <person name="Ma J."/>
        </authorList>
    </citation>
    <scope>NUCLEOTIDE SEQUENCE [LARGE SCALE GENOMIC DNA]</scope>
    <source>
        <strain evidence="6">JCM 30846</strain>
    </source>
</reference>
<dbReference type="Gene3D" id="1.10.357.40">
    <property type="entry name" value="YbiA-like"/>
    <property type="match status" value="1"/>
</dbReference>
<dbReference type="InterPro" id="IPR012816">
    <property type="entry name" value="NADAR"/>
</dbReference>
<dbReference type="Pfam" id="PF08719">
    <property type="entry name" value="NADAR"/>
    <property type="match status" value="1"/>
</dbReference>
<dbReference type="SUPFAM" id="SSF143990">
    <property type="entry name" value="YbiA-like"/>
    <property type="match status" value="1"/>
</dbReference>
<sequence length="83" mass="9012">MRLVRGIDEEVWRRERFALVVATARVHEFGRGPALRAFLPGTGGRVLVEASPVDRIWGIGLSADAGRAPDPALRRGPTPLDSP</sequence>
<evidence type="ECO:0000313" key="6">
    <source>
        <dbReference type="Proteomes" id="UP001499884"/>
    </source>
</evidence>
<dbReference type="RefSeq" id="WP_425588364.1">
    <property type="nucleotide sequence ID" value="NZ_BAABEP010000037.1"/>
</dbReference>
<dbReference type="InterPro" id="IPR037238">
    <property type="entry name" value="YbiA-like_sf"/>
</dbReference>